<sequence>MSVNLFYRFGPTLSKRLISSTACRLDIFTIQDENDFKSKVIDNKKPVIVDFYASWCNPCKQLTPRLETVIAGKSDKIDLAKVDVDNHEGLAGEYKVSSVPSIFAIKDGKVVDSFVGNIDDDKLRAFVHKLADN</sequence>
<reference evidence="8" key="1">
    <citation type="submission" date="2011-08" db="EMBL/GenBank/DDBJ databases">
        <authorList>
            <person name="Rombauts S."/>
        </authorList>
    </citation>
    <scope>NUCLEOTIDE SEQUENCE</scope>
    <source>
        <strain evidence="8">London</strain>
    </source>
</reference>
<dbReference type="CDD" id="cd02947">
    <property type="entry name" value="TRX_family"/>
    <property type="match status" value="1"/>
</dbReference>
<dbReference type="GO" id="GO:0045454">
    <property type="term" value="P:cell redox homeostasis"/>
    <property type="evidence" value="ECO:0007669"/>
    <property type="project" value="TreeGrafter"/>
</dbReference>
<keyword evidence="3" id="KW-0249">Electron transport</keyword>
<dbReference type="InterPro" id="IPR013766">
    <property type="entry name" value="Thioredoxin_domain"/>
</dbReference>
<evidence type="ECO:0000313" key="7">
    <source>
        <dbReference type="EnsemblMetazoa" id="tetur11g03550.1"/>
    </source>
</evidence>
<dbReference type="OMA" id="VLVIMQN"/>
<evidence type="ECO:0000313" key="8">
    <source>
        <dbReference type="Proteomes" id="UP000015104"/>
    </source>
</evidence>
<evidence type="ECO:0000256" key="4">
    <source>
        <dbReference type="ARBA" id="ARBA00023157"/>
    </source>
</evidence>
<gene>
    <name evidence="7" type="primary">107364211</name>
</gene>
<dbReference type="GO" id="GO:0015035">
    <property type="term" value="F:protein-disulfide reductase activity"/>
    <property type="evidence" value="ECO:0007669"/>
    <property type="project" value="InterPro"/>
</dbReference>
<keyword evidence="2" id="KW-0813">Transport</keyword>
<dbReference type="STRING" id="32264.T1KH93"/>
<dbReference type="EnsemblMetazoa" id="tetur11g03550.1">
    <property type="protein sequence ID" value="tetur11g03550.1"/>
    <property type="gene ID" value="tetur11g03550"/>
</dbReference>
<reference evidence="7" key="2">
    <citation type="submission" date="2015-06" db="UniProtKB">
        <authorList>
            <consortium name="EnsemblMetazoa"/>
        </authorList>
    </citation>
    <scope>IDENTIFICATION</scope>
</reference>
<dbReference type="PROSITE" id="PS51352">
    <property type="entry name" value="THIOREDOXIN_2"/>
    <property type="match status" value="1"/>
</dbReference>
<accession>T1KH93</accession>
<dbReference type="NCBIfam" id="TIGR01068">
    <property type="entry name" value="thioredoxin"/>
    <property type="match status" value="1"/>
</dbReference>
<name>T1KH93_TETUR</name>
<organism evidence="7 8">
    <name type="scientific">Tetranychus urticae</name>
    <name type="common">Two-spotted spider mite</name>
    <dbReference type="NCBI Taxonomy" id="32264"/>
    <lineage>
        <taxon>Eukaryota</taxon>
        <taxon>Metazoa</taxon>
        <taxon>Ecdysozoa</taxon>
        <taxon>Arthropoda</taxon>
        <taxon>Chelicerata</taxon>
        <taxon>Arachnida</taxon>
        <taxon>Acari</taxon>
        <taxon>Acariformes</taxon>
        <taxon>Trombidiformes</taxon>
        <taxon>Prostigmata</taxon>
        <taxon>Eleutherengona</taxon>
        <taxon>Raphignathae</taxon>
        <taxon>Tetranychoidea</taxon>
        <taxon>Tetranychidae</taxon>
        <taxon>Tetranychus</taxon>
    </lineage>
</organism>
<dbReference type="eggNOG" id="KOG0910">
    <property type="taxonomic scope" value="Eukaryota"/>
</dbReference>
<evidence type="ECO:0000256" key="5">
    <source>
        <dbReference type="ARBA" id="ARBA00023284"/>
    </source>
</evidence>
<dbReference type="Proteomes" id="UP000015104">
    <property type="component" value="Unassembled WGS sequence"/>
</dbReference>
<dbReference type="EMBL" id="CAEY01000074">
    <property type="status" value="NOT_ANNOTATED_CDS"/>
    <property type="molecule type" value="Genomic_DNA"/>
</dbReference>
<dbReference type="OrthoDB" id="19690at2759"/>
<dbReference type="SUPFAM" id="SSF52833">
    <property type="entry name" value="Thioredoxin-like"/>
    <property type="match status" value="1"/>
</dbReference>
<dbReference type="PANTHER" id="PTHR43601">
    <property type="entry name" value="THIOREDOXIN, MITOCHONDRIAL"/>
    <property type="match status" value="1"/>
</dbReference>
<evidence type="ECO:0000256" key="3">
    <source>
        <dbReference type="ARBA" id="ARBA00022982"/>
    </source>
</evidence>
<dbReference type="AlphaFoldDB" id="T1KH93"/>
<dbReference type="InterPro" id="IPR005746">
    <property type="entry name" value="Thioredoxin"/>
</dbReference>
<keyword evidence="4" id="KW-1015">Disulfide bond</keyword>
<dbReference type="PRINTS" id="PR00421">
    <property type="entry name" value="THIOREDOXIN"/>
</dbReference>
<dbReference type="InterPro" id="IPR036249">
    <property type="entry name" value="Thioredoxin-like_sf"/>
</dbReference>
<dbReference type="KEGG" id="tut:107364211"/>
<feature type="domain" description="Thioredoxin" evidence="6">
    <location>
        <begin position="16"/>
        <end position="132"/>
    </location>
</feature>
<evidence type="ECO:0000256" key="1">
    <source>
        <dbReference type="ARBA" id="ARBA00008987"/>
    </source>
</evidence>
<dbReference type="PANTHER" id="PTHR43601:SF3">
    <property type="entry name" value="THIOREDOXIN, MITOCHONDRIAL"/>
    <property type="match status" value="1"/>
</dbReference>
<evidence type="ECO:0000259" key="6">
    <source>
        <dbReference type="PROSITE" id="PS51352"/>
    </source>
</evidence>
<comment type="similarity">
    <text evidence="1">Belongs to the thioredoxin family.</text>
</comment>
<dbReference type="HOGENOM" id="CLU_090389_11_1_1"/>
<dbReference type="GO" id="GO:0005739">
    <property type="term" value="C:mitochondrion"/>
    <property type="evidence" value="ECO:0007669"/>
    <property type="project" value="TreeGrafter"/>
</dbReference>
<proteinExistence type="inferred from homology"/>
<keyword evidence="5" id="KW-0676">Redox-active center</keyword>
<dbReference type="Pfam" id="PF00085">
    <property type="entry name" value="Thioredoxin"/>
    <property type="match status" value="1"/>
</dbReference>
<protein>
    <recommendedName>
        <fullName evidence="6">Thioredoxin domain-containing protein</fullName>
    </recommendedName>
</protein>
<keyword evidence="8" id="KW-1185">Reference proteome</keyword>
<dbReference type="FunFam" id="3.40.30.10:FF:000001">
    <property type="entry name" value="Thioredoxin"/>
    <property type="match status" value="1"/>
</dbReference>
<dbReference type="Gene3D" id="3.40.30.10">
    <property type="entry name" value="Glutaredoxin"/>
    <property type="match status" value="1"/>
</dbReference>
<evidence type="ECO:0000256" key="2">
    <source>
        <dbReference type="ARBA" id="ARBA00022448"/>
    </source>
</evidence>